<dbReference type="InterPro" id="IPR020946">
    <property type="entry name" value="Flavin_mOase-like"/>
</dbReference>
<dbReference type="AlphaFoldDB" id="A0A8J2MLG0"/>
<evidence type="ECO:0000256" key="2">
    <source>
        <dbReference type="ARBA" id="ARBA00009183"/>
    </source>
</evidence>
<keyword evidence="7 8" id="KW-0503">Monooxygenase</keyword>
<keyword evidence="5" id="KW-0521">NADP</keyword>
<dbReference type="SUPFAM" id="SSF51905">
    <property type="entry name" value="FAD/NAD(P)-binding domain"/>
    <property type="match status" value="4"/>
</dbReference>
<dbReference type="Pfam" id="PF00743">
    <property type="entry name" value="FMO-like"/>
    <property type="match status" value="5"/>
</dbReference>
<evidence type="ECO:0000256" key="3">
    <source>
        <dbReference type="ARBA" id="ARBA00022630"/>
    </source>
</evidence>
<evidence type="ECO:0000256" key="7">
    <source>
        <dbReference type="ARBA" id="ARBA00023033"/>
    </source>
</evidence>
<dbReference type="PANTHER" id="PTHR23023">
    <property type="entry name" value="DIMETHYLANILINE MONOOXYGENASE"/>
    <property type="match status" value="1"/>
</dbReference>
<name>A0A8J2MLG0_COTCN</name>
<dbReference type="GO" id="GO:0050661">
    <property type="term" value="F:NADP binding"/>
    <property type="evidence" value="ECO:0007669"/>
    <property type="project" value="InterPro"/>
</dbReference>
<gene>
    <name evidence="8" type="ORF">HICCMSTLAB_LOCUS7076</name>
</gene>
<organism evidence="8 9">
    <name type="scientific">Cotesia congregata</name>
    <name type="common">Parasitoid wasp</name>
    <name type="synonym">Apanteles congregatus</name>
    <dbReference type="NCBI Taxonomy" id="51543"/>
    <lineage>
        <taxon>Eukaryota</taxon>
        <taxon>Metazoa</taxon>
        <taxon>Ecdysozoa</taxon>
        <taxon>Arthropoda</taxon>
        <taxon>Hexapoda</taxon>
        <taxon>Insecta</taxon>
        <taxon>Pterygota</taxon>
        <taxon>Neoptera</taxon>
        <taxon>Endopterygota</taxon>
        <taxon>Hymenoptera</taxon>
        <taxon>Apocrita</taxon>
        <taxon>Ichneumonoidea</taxon>
        <taxon>Braconidae</taxon>
        <taxon>Microgastrinae</taxon>
        <taxon>Cotesia</taxon>
    </lineage>
</organism>
<reference evidence="8" key="1">
    <citation type="submission" date="2021-04" db="EMBL/GenBank/DDBJ databases">
        <authorList>
            <person name="Chebbi M.A.C M."/>
        </authorList>
    </citation>
    <scope>NUCLEOTIDE SEQUENCE</scope>
</reference>
<evidence type="ECO:0000313" key="8">
    <source>
        <dbReference type="EMBL" id="CAG5093750.1"/>
    </source>
</evidence>
<comment type="cofactor">
    <cofactor evidence="1">
        <name>FAD</name>
        <dbReference type="ChEBI" id="CHEBI:57692"/>
    </cofactor>
</comment>
<feature type="non-terminal residue" evidence="8">
    <location>
        <position position="1"/>
    </location>
</feature>
<comment type="similarity">
    <text evidence="2">Belongs to the FMO family.</text>
</comment>
<dbReference type="GO" id="GO:0050660">
    <property type="term" value="F:flavin adenine dinucleotide binding"/>
    <property type="evidence" value="ECO:0007669"/>
    <property type="project" value="InterPro"/>
</dbReference>
<evidence type="ECO:0000256" key="6">
    <source>
        <dbReference type="ARBA" id="ARBA00023002"/>
    </source>
</evidence>
<dbReference type="InterPro" id="IPR036188">
    <property type="entry name" value="FAD/NAD-bd_sf"/>
</dbReference>
<proteinExistence type="inferred from homology"/>
<keyword evidence="6" id="KW-0560">Oxidoreductase</keyword>
<protein>
    <submittedName>
        <fullName evidence="8">Similar to At1g12160: Flavin-containing monooxygenase FMO GS-OX-like 1 (Arabidopsis thaliana)</fullName>
    </submittedName>
</protein>
<evidence type="ECO:0000256" key="5">
    <source>
        <dbReference type="ARBA" id="ARBA00022857"/>
    </source>
</evidence>
<dbReference type="Gene3D" id="3.50.50.60">
    <property type="entry name" value="FAD/NAD(P)-binding domain"/>
    <property type="match status" value="5"/>
</dbReference>
<evidence type="ECO:0000256" key="4">
    <source>
        <dbReference type="ARBA" id="ARBA00022827"/>
    </source>
</evidence>
<accession>A0A8J2MLG0</accession>
<dbReference type="Proteomes" id="UP000786811">
    <property type="component" value="Unassembled WGS sequence"/>
</dbReference>
<dbReference type="GO" id="GO:0004499">
    <property type="term" value="F:N,N-dimethylaniline monooxygenase activity"/>
    <property type="evidence" value="ECO:0007669"/>
    <property type="project" value="InterPro"/>
</dbReference>
<evidence type="ECO:0000313" key="9">
    <source>
        <dbReference type="Proteomes" id="UP000786811"/>
    </source>
</evidence>
<keyword evidence="3" id="KW-0285">Flavoprotein</keyword>
<dbReference type="EMBL" id="CAJNRD030001120">
    <property type="protein sequence ID" value="CAG5093750.1"/>
    <property type="molecule type" value="Genomic_DNA"/>
</dbReference>
<dbReference type="InterPro" id="IPR050346">
    <property type="entry name" value="FMO-like"/>
</dbReference>
<dbReference type="OrthoDB" id="66881at2759"/>
<comment type="caution">
    <text evidence="8">The sequence shown here is derived from an EMBL/GenBank/DDBJ whole genome shotgun (WGS) entry which is preliminary data.</text>
</comment>
<dbReference type="FunFam" id="3.50.50.60:FF:000138">
    <property type="entry name" value="Flavin-containing monooxygenase"/>
    <property type="match status" value="2"/>
</dbReference>
<evidence type="ECO:0000256" key="1">
    <source>
        <dbReference type="ARBA" id="ARBA00001974"/>
    </source>
</evidence>
<sequence length="775" mass="87838">MRIAIIGAGSAGLAALRQVTYYLTTEDNQNEDKVTEVVCYEKTDQVGGIWVYTPETGVDQYGLPIHSSMYKNLRTNLPKEVMEFPDFPMPENPKTKEIFDAVMVCNGHYFEPSLPVIEGHNKFQGQQLHSHDYREPETFANKTVVVVGAGPSGMDLALEISSQAKQVIFSHHSRKPIRTVFPENVIQKPDIARIEETGVVFSNGDFQKVDVIFYCTGYRYSFPFLAKSCGIKVESNMVTPLWKHLVSINNPTLAFIGIPYYICAFNMFDLQVRFLLKFWTSEKHFPSKEEMLAEEATELKKKLDKGLEKRHFHMMGAEQGNYYDDLSNTAGITPLPPVLTKLHNHRTIVGAGSAGLAALRHVVLLLATEDPKNQGKVTEVICYEKTNLVGGTWVYTPEIGVDHYGLPIHSSMYKSLRTNLPKEVMGYPDFPIPENDKSYVTRTEILDFLNSYCDHFKLRSYIKFRHHVECIEPSGKLEENQVPGSSTKWTVTVKNLETGVVAKEIFDAVMVCNGHYFEPSLPIIEGHDKFQGQQLHSHDYRVPETFANKTVVVVGAGPSGMDLALEISSKAKQVILSHHNRDPIHTVFPENVIQKPDIKKIDETGLTFSNGEHQNVDVIFYCTGYKYSFPFLAKSCGVRVDSNMVTPLWKHLLSVENSTLALVGLPFYVCAFSMFDIQVRFALKFWMNEKQLPSKEAMLAEEAAELKKKLDKGLEKRHFHMMGPEQGDYYDDLAKTAGITPLPPVLTKLHNESSMRFLDDLVHYREDRYKIVDDF</sequence>
<keyword evidence="4" id="KW-0274">FAD</keyword>
<keyword evidence="9" id="KW-1185">Reference proteome</keyword>